<organism evidence="1 2">
    <name type="scientific">Helicobacter anseris</name>
    <dbReference type="NCBI Taxonomy" id="375926"/>
    <lineage>
        <taxon>Bacteria</taxon>
        <taxon>Pseudomonadati</taxon>
        <taxon>Campylobacterota</taxon>
        <taxon>Epsilonproteobacteria</taxon>
        <taxon>Campylobacterales</taxon>
        <taxon>Helicobacteraceae</taxon>
        <taxon>Helicobacter</taxon>
    </lineage>
</organism>
<keyword evidence="2" id="KW-1185">Reference proteome</keyword>
<dbReference type="EMBL" id="NXLX01000025">
    <property type="protein sequence ID" value="RDU71886.1"/>
    <property type="molecule type" value="Genomic_DNA"/>
</dbReference>
<dbReference type="RefSeq" id="WP_115579615.1">
    <property type="nucleotide sequence ID" value="NZ_NXLX01000025.1"/>
</dbReference>
<gene>
    <name evidence="1" type="ORF">CQA57_07470</name>
</gene>
<name>A0A3D8J3S9_9HELI</name>
<sequence length="151" mass="17610">MSKYLKFERLLDKQCEDFIRFLVSENVNFSLVCEICNVSFEPPLPQDILSNFKPLSLFVLAGYTFESLTFCKNGIGFEAGFGSDNIGSFVQIEFRRILQLIMTNQKNKDTLIFSRIDSLELFEDEERMKQDHLEQSMKAILSNPHNKKFFN</sequence>
<comment type="caution">
    <text evidence="1">The sequence shown here is derived from an EMBL/GenBank/DDBJ whole genome shotgun (WGS) entry which is preliminary data.</text>
</comment>
<evidence type="ECO:0000313" key="1">
    <source>
        <dbReference type="EMBL" id="RDU71886.1"/>
    </source>
</evidence>
<dbReference type="AlphaFoldDB" id="A0A3D8J3S9"/>
<evidence type="ECO:0000313" key="2">
    <source>
        <dbReference type="Proteomes" id="UP000256695"/>
    </source>
</evidence>
<protein>
    <submittedName>
        <fullName evidence="1">Uncharacterized protein</fullName>
    </submittedName>
</protein>
<dbReference type="OrthoDB" id="5333999at2"/>
<accession>A0A3D8J3S9</accession>
<dbReference type="Proteomes" id="UP000256695">
    <property type="component" value="Unassembled WGS sequence"/>
</dbReference>
<reference evidence="1 2" key="1">
    <citation type="submission" date="2018-04" db="EMBL/GenBank/DDBJ databases">
        <title>Novel Campyloabacter and Helicobacter Species and Strains.</title>
        <authorList>
            <person name="Mannion A.J."/>
            <person name="Shen Z."/>
            <person name="Fox J.G."/>
        </authorList>
    </citation>
    <scope>NUCLEOTIDE SEQUENCE [LARGE SCALE GENOMIC DNA]</scope>
    <source>
        <strain evidence="1 2">MIT 04-9362</strain>
    </source>
</reference>
<proteinExistence type="predicted"/>